<gene>
    <name evidence="2" type="ORF">J9253_06075</name>
</gene>
<protein>
    <submittedName>
        <fullName evidence="2">Uncharacterized protein</fullName>
    </submittedName>
</protein>
<dbReference type="RefSeq" id="WP_210223767.1">
    <property type="nucleotide sequence ID" value="NZ_CP072801.1"/>
</dbReference>
<sequence>MKTAEQIIILIGLLIGGAIAAQLGIAGGWETYKAFAPLIIVLFIAAKAAISL</sequence>
<feature type="transmembrane region" description="Helical" evidence="1">
    <location>
        <begin position="7"/>
        <end position="26"/>
    </location>
</feature>
<keyword evidence="1" id="KW-0812">Transmembrane</keyword>
<dbReference type="Proteomes" id="UP000672039">
    <property type="component" value="Chromosome"/>
</dbReference>
<dbReference type="EMBL" id="CP072801">
    <property type="protein sequence ID" value="QTR47500.1"/>
    <property type="molecule type" value="Genomic_DNA"/>
</dbReference>
<evidence type="ECO:0000256" key="1">
    <source>
        <dbReference type="SAM" id="Phobius"/>
    </source>
</evidence>
<evidence type="ECO:0000313" key="2">
    <source>
        <dbReference type="EMBL" id="QTR47500.1"/>
    </source>
</evidence>
<reference evidence="2 3" key="1">
    <citation type="submission" date="2021-04" db="EMBL/GenBank/DDBJ databases">
        <title>Genomics, taxonomy and metabolism of representatives of sulfur bacteria of the genus Thiothrix: Thiothrix fructosivorans QT, Thiothrix unzii A1T and three new species, Thiothrix subterranea sp. nov., Thiothrix litoralis sp. nov. and 'Candidatus Thiothrix anitrata' sp. nov.</title>
        <authorList>
            <person name="Ravin N.V."/>
            <person name="Smolyakov D."/>
            <person name="Rudenko T.S."/>
            <person name="Mardanov A.V."/>
            <person name="Beletsky A.V."/>
            <person name="Markov N.D."/>
            <person name="Fomenkov A.I."/>
            <person name="Roberts R.J."/>
            <person name="Karnachuk O.V."/>
            <person name="Novikov A."/>
            <person name="Grabovich M.Y."/>
        </authorList>
    </citation>
    <scope>NUCLEOTIDE SEQUENCE [LARGE SCALE GENOMIC DNA]</scope>
    <source>
        <strain evidence="2 3">AS</strain>
    </source>
</reference>
<organism evidence="2 3">
    <name type="scientific">Thiothrix litoralis</name>
    <dbReference type="NCBI Taxonomy" id="2891210"/>
    <lineage>
        <taxon>Bacteria</taxon>
        <taxon>Pseudomonadati</taxon>
        <taxon>Pseudomonadota</taxon>
        <taxon>Gammaproteobacteria</taxon>
        <taxon>Thiotrichales</taxon>
        <taxon>Thiotrichaceae</taxon>
        <taxon>Thiothrix</taxon>
    </lineage>
</organism>
<keyword evidence="1" id="KW-0472">Membrane</keyword>
<keyword evidence="1" id="KW-1133">Transmembrane helix</keyword>
<evidence type="ECO:0000313" key="3">
    <source>
        <dbReference type="Proteomes" id="UP000672039"/>
    </source>
</evidence>
<keyword evidence="3" id="KW-1185">Reference proteome</keyword>
<proteinExistence type="predicted"/>
<feature type="transmembrane region" description="Helical" evidence="1">
    <location>
        <begin position="32"/>
        <end position="50"/>
    </location>
</feature>
<name>A0ABX7WUZ3_9GAMM</name>
<accession>A0ABX7WUZ3</accession>